<dbReference type="PANTHER" id="PTHR35340:SF5">
    <property type="entry name" value="ASST-DOMAIN-CONTAINING PROTEIN"/>
    <property type="match status" value="1"/>
</dbReference>
<dbReference type="InterPro" id="IPR053143">
    <property type="entry name" value="Arylsulfate_ST"/>
</dbReference>
<evidence type="ECO:0008006" key="4">
    <source>
        <dbReference type="Google" id="ProtNLM"/>
    </source>
</evidence>
<keyword evidence="1" id="KW-0472">Membrane</keyword>
<dbReference type="EMBL" id="CAVMBE010000012">
    <property type="protein sequence ID" value="CAK3918115.1"/>
    <property type="molecule type" value="Genomic_DNA"/>
</dbReference>
<keyword evidence="3" id="KW-1185">Reference proteome</keyword>
<evidence type="ECO:0000313" key="2">
    <source>
        <dbReference type="EMBL" id="CAK3918115.1"/>
    </source>
</evidence>
<dbReference type="Proteomes" id="UP001296104">
    <property type="component" value="Unassembled WGS sequence"/>
</dbReference>
<name>A0AAI8YVC8_9PEZI</name>
<feature type="transmembrane region" description="Helical" evidence="1">
    <location>
        <begin position="21"/>
        <end position="45"/>
    </location>
</feature>
<dbReference type="Pfam" id="PF14269">
    <property type="entry name" value="Arylsulfotran_2"/>
    <property type="match status" value="1"/>
</dbReference>
<dbReference type="InterPro" id="IPR039535">
    <property type="entry name" value="ASST-like"/>
</dbReference>
<keyword evidence="1" id="KW-1133">Transmembrane helix</keyword>
<accession>A0AAI8YVC8</accession>
<evidence type="ECO:0000313" key="3">
    <source>
        <dbReference type="Proteomes" id="UP001296104"/>
    </source>
</evidence>
<organism evidence="2 3">
    <name type="scientific">Lecanosticta acicola</name>
    <dbReference type="NCBI Taxonomy" id="111012"/>
    <lineage>
        <taxon>Eukaryota</taxon>
        <taxon>Fungi</taxon>
        <taxon>Dikarya</taxon>
        <taxon>Ascomycota</taxon>
        <taxon>Pezizomycotina</taxon>
        <taxon>Dothideomycetes</taxon>
        <taxon>Dothideomycetidae</taxon>
        <taxon>Mycosphaerellales</taxon>
        <taxon>Mycosphaerellaceae</taxon>
        <taxon>Lecanosticta</taxon>
    </lineage>
</organism>
<reference evidence="2" key="1">
    <citation type="submission" date="2023-11" db="EMBL/GenBank/DDBJ databases">
        <authorList>
            <person name="Alioto T."/>
            <person name="Alioto T."/>
            <person name="Gomez Garrido J."/>
        </authorList>
    </citation>
    <scope>NUCLEOTIDE SEQUENCE</scope>
</reference>
<dbReference type="PANTHER" id="PTHR35340">
    <property type="entry name" value="PQQ ENZYME REPEAT PROTEIN-RELATED"/>
    <property type="match status" value="1"/>
</dbReference>
<evidence type="ECO:0000256" key="1">
    <source>
        <dbReference type="SAM" id="Phobius"/>
    </source>
</evidence>
<feature type="transmembrane region" description="Helical" evidence="1">
    <location>
        <begin position="563"/>
        <end position="583"/>
    </location>
</feature>
<keyword evidence="1" id="KW-0812">Transmembrane</keyword>
<dbReference type="AlphaFoldDB" id="A0AAI8YVC8"/>
<proteinExistence type="predicted"/>
<sequence length="640" mass="71807">MARTSWSVCLRHLLAARRWTALALTVPLLLLLIHQTILPLLVLLFPALEPTFFDLGLYGAYPSQHFATFPLCAPQPKHIRWNEKCDNGLILMTPNGPSVERPGPMILDSKGELVWMSDDFGTTANLKVQNYKNESYLTLWSGEKAATSGSGVYFMIDSTYQVAHMVSAVGDDLFGDLHEFKITNDDTALITVYNKTTADLTGMGRGRGPNGWIVDNLFQEIDIETGELLFQWRASDHFNPTDTYMTNPLGGYWESIPFDWYHLNSIDKDAHGNYIISSRHFHSVTAISPVGEILWILGGRDNEFQDLSDGQATNFKWQHDARWFSEAEGILTLFDNSKAGPLHIDAPSSRALFIQLDIPNRTARLVQSLTSLGGILASSQGSVQTSLDNDQTFVGWGSAAAYSEYSQDGELLCETHLGASWFYWLERMKSYRTTKTYDWHAMPRDAPQVKIEDGHLLVSWNGATDVASWSLEMAHSVEEGQQTDEHLRGLGDATEHSPGSGKFQNIDILPKSGFEGSFDLPAMSASKKAYARYRVAALDASRHVLRYSEIIAHNDDSSESSTLVMIFKLFLILGFLVGVSFIFKHYQASARAHAQGYSVLAPPTWMEWNGPSSWSTRRRFSSATYAWLQARWRRMAERPD</sequence>
<gene>
    <name evidence="2" type="ORF">LECACI_7A002728</name>
</gene>
<protein>
    <recommendedName>
        <fullName evidence="4">ASST-domain-containing protein</fullName>
    </recommendedName>
</protein>
<comment type="caution">
    <text evidence="2">The sequence shown here is derived from an EMBL/GenBank/DDBJ whole genome shotgun (WGS) entry which is preliminary data.</text>
</comment>